<evidence type="ECO:0000313" key="2">
    <source>
        <dbReference type="EMBL" id="EEF22151.1"/>
    </source>
</evidence>
<feature type="compositionally biased region" description="Polar residues" evidence="1">
    <location>
        <begin position="1"/>
        <end position="24"/>
    </location>
</feature>
<keyword evidence="3" id="KW-1185">Reference proteome</keyword>
<sequence>MIRWMRSTSSISPRKNWPASTSTPPMAMSICGRCPRRSPEAERQRHRLASLY</sequence>
<gene>
    <name evidence="2" type="ORF">RCOM_1986810</name>
</gene>
<feature type="non-terminal residue" evidence="2">
    <location>
        <position position="52"/>
    </location>
</feature>
<dbReference type="InParanoid" id="B9TPR3"/>
<dbReference type="Proteomes" id="UP000008311">
    <property type="component" value="Unassembled WGS sequence"/>
</dbReference>
<feature type="region of interest" description="Disordered" evidence="1">
    <location>
        <begin position="1"/>
        <end position="52"/>
    </location>
</feature>
<evidence type="ECO:0000256" key="1">
    <source>
        <dbReference type="SAM" id="MobiDB-lite"/>
    </source>
</evidence>
<evidence type="ECO:0000313" key="3">
    <source>
        <dbReference type="Proteomes" id="UP000008311"/>
    </source>
</evidence>
<accession>B9TPR3</accession>
<organism evidence="2 3">
    <name type="scientific">Ricinus communis</name>
    <name type="common">Castor bean</name>
    <dbReference type="NCBI Taxonomy" id="3988"/>
    <lineage>
        <taxon>Eukaryota</taxon>
        <taxon>Viridiplantae</taxon>
        <taxon>Streptophyta</taxon>
        <taxon>Embryophyta</taxon>
        <taxon>Tracheophyta</taxon>
        <taxon>Spermatophyta</taxon>
        <taxon>Magnoliopsida</taxon>
        <taxon>eudicotyledons</taxon>
        <taxon>Gunneridae</taxon>
        <taxon>Pentapetalae</taxon>
        <taxon>rosids</taxon>
        <taxon>fabids</taxon>
        <taxon>Malpighiales</taxon>
        <taxon>Euphorbiaceae</taxon>
        <taxon>Acalyphoideae</taxon>
        <taxon>Acalypheae</taxon>
        <taxon>Ricinus</taxon>
    </lineage>
</organism>
<dbReference type="AlphaFoldDB" id="B9TPR3"/>
<reference evidence="3" key="1">
    <citation type="journal article" date="2010" name="Nat. Biotechnol.">
        <title>Draft genome sequence of the oilseed species Ricinus communis.</title>
        <authorList>
            <person name="Chan A.P."/>
            <person name="Crabtree J."/>
            <person name="Zhao Q."/>
            <person name="Lorenzi H."/>
            <person name="Orvis J."/>
            <person name="Puiu D."/>
            <person name="Melake-Berhan A."/>
            <person name="Jones K.M."/>
            <person name="Redman J."/>
            <person name="Chen G."/>
            <person name="Cahoon E.B."/>
            <person name="Gedil M."/>
            <person name="Stanke M."/>
            <person name="Haas B.J."/>
            <person name="Wortman J.R."/>
            <person name="Fraser-Liggett C.M."/>
            <person name="Ravel J."/>
            <person name="Rabinowicz P.D."/>
        </authorList>
    </citation>
    <scope>NUCLEOTIDE SEQUENCE [LARGE SCALE GENOMIC DNA]</scope>
    <source>
        <strain evidence="3">cv. Hale</strain>
    </source>
</reference>
<dbReference type="EMBL" id="EQ996603">
    <property type="protein sequence ID" value="EEF22151.1"/>
    <property type="molecule type" value="Genomic_DNA"/>
</dbReference>
<protein>
    <submittedName>
        <fullName evidence="2">Uncharacterized protein</fullName>
    </submittedName>
</protein>
<name>B9TPR3_RICCO</name>
<proteinExistence type="predicted"/>